<gene>
    <name evidence="1" type="ORF">PIB30_102993</name>
</gene>
<evidence type="ECO:0000313" key="1">
    <source>
        <dbReference type="EMBL" id="MED6202204.1"/>
    </source>
</evidence>
<comment type="caution">
    <text evidence="1">The sequence shown here is derived from an EMBL/GenBank/DDBJ whole genome shotgun (WGS) entry which is preliminary data.</text>
</comment>
<evidence type="ECO:0000313" key="2">
    <source>
        <dbReference type="Proteomes" id="UP001341840"/>
    </source>
</evidence>
<sequence>MRRMYHYARGCDISAGTPHRRSVGEWAPFRVRDADAGLCRGRETTFPRPQHRDACTVTFSWFASTFEMLPDVPSEKLVVRHAQAYIMMLLSTALFGDKTIARVHLRRLPSVDPG</sequence>
<reference evidence="1 2" key="1">
    <citation type="journal article" date="2023" name="Plants (Basel)">
        <title>Bridging the Gap: Combining Genomics and Transcriptomics Approaches to Understand Stylosanthes scabra, an Orphan Legume from the Brazilian Caatinga.</title>
        <authorList>
            <person name="Ferreira-Neto J.R.C."/>
            <person name="da Silva M.D."/>
            <person name="Binneck E."/>
            <person name="de Melo N.F."/>
            <person name="da Silva R.H."/>
            <person name="de Melo A.L.T.M."/>
            <person name="Pandolfi V."/>
            <person name="Bustamante F.O."/>
            <person name="Brasileiro-Vidal A.C."/>
            <person name="Benko-Iseppon A.M."/>
        </authorList>
    </citation>
    <scope>NUCLEOTIDE SEQUENCE [LARGE SCALE GENOMIC DNA]</scope>
    <source>
        <tissue evidence="1">Leaves</tissue>
    </source>
</reference>
<accession>A0ABU6XWU5</accession>
<dbReference type="EMBL" id="JASCZI010214714">
    <property type="protein sequence ID" value="MED6202204.1"/>
    <property type="molecule type" value="Genomic_DNA"/>
</dbReference>
<protein>
    <submittedName>
        <fullName evidence="1">Uncharacterized protein</fullName>
    </submittedName>
</protein>
<proteinExistence type="predicted"/>
<dbReference type="Proteomes" id="UP001341840">
    <property type="component" value="Unassembled WGS sequence"/>
</dbReference>
<name>A0ABU6XWU5_9FABA</name>
<keyword evidence="2" id="KW-1185">Reference proteome</keyword>
<organism evidence="1 2">
    <name type="scientific">Stylosanthes scabra</name>
    <dbReference type="NCBI Taxonomy" id="79078"/>
    <lineage>
        <taxon>Eukaryota</taxon>
        <taxon>Viridiplantae</taxon>
        <taxon>Streptophyta</taxon>
        <taxon>Embryophyta</taxon>
        <taxon>Tracheophyta</taxon>
        <taxon>Spermatophyta</taxon>
        <taxon>Magnoliopsida</taxon>
        <taxon>eudicotyledons</taxon>
        <taxon>Gunneridae</taxon>
        <taxon>Pentapetalae</taxon>
        <taxon>rosids</taxon>
        <taxon>fabids</taxon>
        <taxon>Fabales</taxon>
        <taxon>Fabaceae</taxon>
        <taxon>Papilionoideae</taxon>
        <taxon>50 kb inversion clade</taxon>
        <taxon>dalbergioids sensu lato</taxon>
        <taxon>Dalbergieae</taxon>
        <taxon>Pterocarpus clade</taxon>
        <taxon>Stylosanthes</taxon>
    </lineage>
</organism>